<evidence type="ECO:0000313" key="1">
    <source>
        <dbReference type="EMBL" id="KAI5662975.1"/>
    </source>
</evidence>
<keyword evidence="2" id="KW-1185">Reference proteome</keyword>
<protein>
    <submittedName>
        <fullName evidence="1">Uncharacterized protein</fullName>
    </submittedName>
</protein>
<dbReference type="EMBL" id="CM044705">
    <property type="protein sequence ID" value="KAI5662975.1"/>
    <property type="molecule type" value="Genomic_DNA"/>
</dbReference>
<reference evidence="2" key="1">
    <citation type="journal article" date="2023" name="Nat. Plants">
        <title>Single-cell RNA sequencing provides a high-resolution roadmap for understanding the multicellular compartmentation of specialized metabolism.</title>
        <authorList>
            <person name="Sun S."/>
            <person name="Shen X."/>
            <person name="Li Y."/>
            <person name="Li Y."/>
            <person name="Wang S."/>
            <person name="Li R."/>
            <person name="Zhang H."/>
            <person name="Shen G."/>
            <person name="Guo B."/>
            <person name="Wei J."/>
            <person name="Xu J."/>
            <person name="St-Pierre B."/>
            <person name="Chen S."/>
            <person name="Sun C."/>
        </authorList>
    </citation>
    <scope>NUCLEOTIDE SEQUENCE [LARGE SCALE GENOMIC DNA]</scope>
</reference>
<evidence type="ECO:0000313" key="2">
    <source>
        <dbReference type="Proteomes" id="UP001060085"/>
    </source>
</evidence>
<accession>A0ACC0ART4</accession>
<comment type="caution">
    <text evidence="1">The sequence shown here is derived from an EMBL/GenBank/DDBJ whole genome shotgun (WGS) entry which is preliminary data.</text>
</comment>
<proteinExistence type="predicted"/>
<organism evidence="1 2">
    <name type="scientific">Catharanthus roseus</name>
    <name type="common">Madagascar periwinkle</name>
    <name type="synonym">Vinca rosea</name>
    <dbReference type="NCBI Taxonomy" id="4058"/>
    <lineage>
        <taxon>Eukaryota</taxon>
        <taxon>Viridiplantae</taxon>
        <taxon>Streptophyta</taxon>
        <taxon>Embryophyta</taxon>
        <taxon>Tracheophyta</taxon>
        <taxon>Spermatophyta</taxon>
        <taxon>Magnoliopsida</taxon>
        <taxon>eudicotyledons</taxon>
        <taxon>Gunneridae</taxon>
        <taxon>Pentapetalae</taxon>
        <taxon>asterids</taxon>
        <taxon>lamiids</taxon>
        <taxon>Gentianales</taxon>
        <taxon>Apocynaceae</taxon>
        <taxon>Rauvolfioideae</taxon>
        <taxon>Vinceae</taxon>
        <taxon>Catharanthinae</taxon>
        <taxon>Catharanthus</taxon>
    </lineage>
</organism>
<sequence>MEGMEIIPNLFNEIGWGPLLIVNELFYPGMIYEFYANLHKDRIQRVGNITHQWVLSRVGGRDNSFYDRLLNSILETPDDATQTSSTKCLPYGGFLTKIFQYFVLNLVGVSDHIGAGKIYNKHTFKKMGFEENEEGVLVKGGQDESDEDNEDVEGNEGQEAMNVVKEDSEIEPEEETHRKEIRQKKRQERAEEGSSSGTEIEERVTRMEARDRDKGH</sequence>
<gene>
    <name evidence="1" type="ORF">M9H77_22298</name>
</gene>
<name>A0ACC0ART4_CATRO</name>
<dbReference type="Proteomes" id="UP001060085">
    <property type="component" value="Linkage Group LG05"/>
</dbReference>